<dbReference type="Proteomes" id="UP000193144">
    <property type="component" value="Unassembled WGS sequence"/>
</dbReference>
<gene>
    <name evidence="2" type="ORF">BCR34DRAFT_174053</name>
</gene>
<accession>A0A1Y1YG70</accession>
<reference evidence="2 3" key="1">
    <citation type="submission" date="2016-07" db="EMBL/GenBank/DDBJ databases">
        <title>Pervasive Adenine N6-methylation of Active Genes in Fungi.</title>
        <authorList>
            <consortium name="DOE Joint Genome Institute"/>
            <person name="Mondo S.J."/>
            <person name="Dannebaum R.O."/>
            <person name="Kuo R.C."/>
            <person name="Labutti K."/>
            <person name="Haridas S."/>
            <person name="Kuo A."/>
            <person name="Salamov A."/>
            <person name="Ahrendt S.R."/>
            <person name="Lipzen A."/>
            <person name="Sullivan W."/>
            <person name="Andreopoulos W.B."/>
            <person name="Clum A."/>
            <person name="Lindquist E."/>
            <person name="Daum C."/>
            <person name="Ramamoorthy G.K."/>
            <person name="Gryganskyi A."/>
            <person name="Culley D."/>
            <person name="Magnuson J.K."/>
            <person name="James T.Y."/>
            <person name="O'Malley M.A."/>
            <person name="Stajich J.E."/>
            <person name="Spatafora J.W."/>
            <person name="Visel A."/>
            <person name="Grigoriev I.V."/>
        </authorList>
    </citation>
    <scope>NUCLEOTIDE SEQUENCE [LARGE SCALE GENOMIC DNA]</scope>
    <source>
        <strain evidence="2 3">CBS 115471</strain>
    </source>
</reference>
<feature type="region of interest" description="Disordered" evidence="1">
    <location>
        <begin position="508"/>
        <end position="559"/>
    </location>
</feature>
<feature type="compositionally biased region" description="Polar residues" evidence="1">
    <location>
        <begin position="250"/>
        <end position="264"/>
    </location>
</feature>
<feature type="compositionally biased region" description="Low complexity" evidence="1">
    <location>
        <begin position="619"/>
        <end position="631"/>
    </location>
</feature>
<comment type="caution">
    <text evidence="2">The sequence shown here is derived from an EMBL/GenBank/DDBJ whole genome shotgun (WGS) entry which is preliminary data.</text>
</comment>
<feature type="region of interest" description="Disordered" evidence="1">
    <location>
        <begin position="1"/>
        <end position="24"/>
    </location>
</feature>
<feature type="region of interest" description="Disordered" evidence="1">
    <location>
        <begin position="390"/>
        <end position="412"/>
    </location>
</feature>
<evidence type="ECO:0000313" key="2">
    <source>
        <dbReference type="EMBL" id="ORX96977.1"/>
    </source>
</evidence>
<feature type="compositionally biased region" description="Basic and acidic residues" evidence="1">
    <location>
        <begin position="445"/>
        <end position="467"/>
    </location>
</feature>
<feature type="compositionally biased region" description="Pro residues" evidence="1">
    <location>
        <begin position="635"/>
        <end position="650"/>
    </location>
</feature>
<feature type="region of interest" description="Disordered" evidence="1">
    <location>
        <begin position="615"/>
        <end position="655"/>
    </location>
</feature>
<feature type="region of interest" description="Disordered" evidence="1">
    <location>
        <begin position="676"/>
        <end position="696"/>
    </location>
</feature>
<feature type="region of interest" description="Disordered" evidence="1">
    <location>
        <begin position="249"/>
        <end position="274"/>
    </location>
</feature>
<sequence length="784" mass="84532">MAPAGVPSSQSHYPSPSVRLEQERECGSEYEYEYEYASAATKTPTTLVRQPQTQSRETNKEKVEALKHTTLTSETVRERVSTPSPISDCETSVQFEHNSESRFEDIPAATATPPLVSATNTNSSPTPILDRSADAESESYLPTSSGILGEEGVSEKITESNAKSFPSASSSSSSSSITSTLAAGTKEAPAESQVPIRDTRGSSAAQISELGAGKSGTAEGSSHDSRTVTVNTCDCDCDCDCDSDCDRNTPSKNSTSAALNQNFPRSPPTAWEPSQFPSPTLYPRTLYPLPGHGPLDRSPPLHISPPTFLNPECFTYPYSYPYPFPSSDPNSNFTMGDPELWTPYAPGLLPRLEYEYTYLPVAYKALLWFLLAGMASWTALFYFVNFPPRRRGSASAPREKRKAQSGDRERGGIEGKENFKWYERFLPLCIKSWISASWNWRGNKKRENEKPIDKPSRNIRISSREGGDGDAALSTGIFDTVSSAIELRVRKPKGMTNANIYPASGEVRTSSTLGADGLREGVGVGPLSTPRKTTGATTAEEKKVQSKPGKGHTSSKAASSSCKAMISHLATSAPSAPSNLDYFSVYSHQPLTTTTPGTLAPNSTTTPHLRAPLNQRYHSSTSSSSPSTSPTNPYLLPPQSSPIPQHPPSSPDWLTQHSFFLANNNSPTPTYALTPTLSASPLTSSTSTYSSPTLDPEELEAQTTISQLRVGNERARSVFAPYLNRGRKGGLGANGGASGRENIDGSAGGSEGWLSRVDGAVSHFVDRMVRWTEEEGEEVLPVAN</sequence>
<dbReference type="OrthoDB" id="10691527at2759"/>
<feature type="compositionally biased region" description="Polar residues" evidence="1">
    <location>
        <begin position="40"/>
        <end position="56"/>
    </location>
</feature>
<organism evidence="2 3">
    <name type="scientific">Clohesyomyces aquaticus</name>
    <dbReference type="NCBI Taxonomy" id="1231657"/>
    <lineage>
        <taxon>Eukaryota</taxon>
        <taxon>Fungi</taxon>
        <taxon>Dikarya</taxon>
        <taxon>Ascomycota</taxon>
        <taxon>Pezizomycotina</taxon>
        <taxon>Dothideomycetes</taxon>
        <taxon>Pleosporomycetidae</taxon>
        <taxon>Pleosporales</taxon>
        <taxon>Lindgomycetaceae</taxon>
        <taxon>Clohesyomyces</taxon>
    </lineage>
</organism>
<evidence type="ECO:0000256" key="1">
    <source>
        <dbReference type="SAM" id="MobiDB-lite"/>
    </source>
</evidence>
<feature type="compositionally biased region" description="Low complexity" evidence="1">
    <location>
        <begin position="676"/>
        <end position="694"/>
    </location>
</feature>
<evidence type="ECO:0000313" key="3">
    <source>
        <dbReference type="Proteomes" id="UP000193144"/>
    </source>
</evidence>
<feature type="region of interest" description="Disordered" evidence="1">
    <location>
        <begin position="39"/>
        <end position="60"/>
    </location>
</feature>
<feature type="region of interest" description="Disordered" evidence="1">
    <location>
        <begin position="444"/>
        <end position="469"/>
    </location>
</feature>
<dbReference type="AlphaFoldDB" id="A0A1Y1YG70"/>
<keyword evidence="3" id="KW-1185">Reference proteome</keyword>
<name>A0A1Y1YG70_9PLEO</name>
<feature type="compositionally biased region" description="Polar residues" evidence="1">
    <location>
        <begin position="81"/>
        <end position="91"/>
    </location>
</feature>
<feature type="compositionally biased region" description="Basic and acidic residues" evidence="1">
    <location>
        <begin position="402"/>
        <end position="412"/>
    </location>
</feature>
<feature type="region of interest" description="Disordered" evidence="1">
    <location>
        <begin position="97"/>
        <end position="203"/>
    </location>
</feature>
<feature type="region of interest" description="Disordered" evidence="1">
    <location>
        <begin position="72"/>
        <end position="91"/>
    </location>
</feature>
<feature type="compositionally biased region" description="Polar residues" evidence="1">
    <location>
        <begin position="117"/>
        <end position="126"/>
    </location>
</feature>
<dbReference type="EMBL" id="MCFA01000244">
    <property type="protein sequence ID" value="ORX96977.1"/>
    <property type="molecule type" value="Genomic_DNA"/>
</dbReference>
<feature type="compositionally biased region" description="Low complexity" evidence="1">
    <location>
        <begin position="160"/>
        <end position="185"/>
    </location>
</feature>
<protein>
    <submittedName>
        <fullName evidence="2">Uncharacterized protein</fullName>
    </submittedName>
</protein>
<proteinExistence type="predicted"/>